<dbReference type="SUPFAM" id="SSF57701">
    <property type="entry name" value="Zn2/Cys6 DNA-binding domain"/>
    <property type="match status" value="1"/>
</dbReference>
<dbReference type="HOGENOM" id="CLU_484896_0_0_1"/>
<name>W3XI81_PESFW</name>
<evidence type="ECO:0000313" key="4">
    <source>
        <dbReference type="Proteomes" id="UP000030651"/>
    </source>
</evidence>
<dbReference type="KEGG" id="pfy:PFICI_03734"/>
<dbReference type="PANTHER" id="PTHR38111">
    <property type="entry name" value="ZN(2)-C6 FUNGAL-TYPE DOMAIN-CONTAINING PROTEIN-RELATED"/>
    <property type="match status" value="1"/>
</dbReference>
<reference evidence="4" key="1">
    <citation type="journal article" date="2015" name="BMC Genomics">
        <title>Genomic and transcriptomic analysis of the endophytic fungus Pestalotiopsis fici reveals its lifestyle and high potential for synthesis of natural products.</title>
        <authorList>
            <person name="Wang X."/>
            <person name="Zhang X."/>
            <person name="Liu L."/>
            <person name="Xiang M."/>
            <person name="Wang W."/>
            <person name="Sun X."/>
            <person name="Che Y."/>
            <person name="Guo L."/>
            <person name="Liu G."/>
            <person name="Guo L."/>
            <person name="Wang C."/>
            <person name="Yin W.B."/>
            <person name="Stadler M."/>
            <person name="Zhang X."/>
            <person name="Liu X."/>
        </authorList>
    </citation>
    <scope>NUCLEOTIDE SEQUENCE [LARGE SCALE GENOMIC DNA]</scope>
    <source>
        <strain evidence="4">W106-1 / CGMCC3.15140</strain>
    </source>
</reference>
<dbReference type="PROSITE" id="PS00463">
    <property type="entry name" value="ZN2_CY6_FUNGAL_1"/>
    <property type="match status" value="1"/>
</dbReference>
<evidence type="ECO:0000313" key="3">
    <source>
        <dbReference type="EMBL" id="ETS85709.1"/>
    </source>
</evidence>
<dbReference type="GO" id="GO:0008270">
    <property type="term" value="F:zinc ion binding"/>
    <property type="evidence" value="ECO:0007669"/>
    <property type="project" value="InterPro"/>
</dbReference>
<accession>W3XI81</accession>
<dbReference type="Proteomes" id="UP000030651">
    <property type="component" value="Unassembled WGS sequence"/>
</dbReference>
<organism evidence="3 4">
    <name type="scientific">Pestalotiopsis fici (strain W106-1 / CGMCC3.15140)</name>
    <dbReference type="NCBI Taxonomy" id="1229662"/>
    <lineage>
        <taxon>Eukaryota</taxon>
        <taxon>Fungi</taxon>
        <taxon>Dikarya</taxon>
        <taxon>Ascomycota</taxon>
        <taxon>Pezizomycotina</taxon>
        <taxon>Sordariomycetes</taxon>
        <taxon>Xylariomycetidae</taxon>
        <taxon>Amphisphaeriales</taxon>
        <taxon>Sporocadaceae</taxon>
        <taxon>Pestalotiopsis</taxon>
    </lineage>
</organism>
<dbReference type="EMBL" id="KI912110">
    <property type="protein sequence ID" value="ETS85709.1"/>
    <property type="molecule type" value="Genomic_DNA"/>
</dbReference>
<keyword evidence="4" id="KW-1185">Reference proteome</keyword>
<dbReference type="AlphaFoldDB" id="W3XI81"/>
<gene>
    <name evidence="3" type="ORF">PFICI_03734</name>
</gene>
<feature type="domain" description="Zn(2)-C6 fungal-type" evidence="2">
    <location>
        <begin position="10"/>
        <end position="38"/>
    </location>
</feature>
<dbReference type="CDD" id="cd00067">
    <property type="entry name" value="GAL4"/>
    <property type="match status" value="1"/>
</dbReference>
<sequence>MVGVAGRSKACATCKSRHIRCDERRPTCYRCEKTGYTCQGYDRPLIFIDGVPKNARAKSIASRVLTAQRQDSTLTISTAARSAQHQGPAFQQAENFIHQLLLAQGVHVDSHHHGQAPDREHHLLHVSTEAATLLLRGRLTRHAQTVYQATKLSGMALEQLRAMLAQHNSVHGSANNVPLLAIIMNMTVFELLAATTRDSCKHHVRGLAALIESCGPAVFREPSMRLILGQARAHIMVLHMEGEHRTFLEQPCWQEVPWDEDPGSKSLTARYMDIICCIPGLLEDQQRLLEIQQNSTIIADDTCDPRADDLRSSMRAKIVSLYIKLLDIRWQWELDHPNCCHDLPVAGRSGAARNQHCAVPLPVNSETGRPIYGSVLFFNDLYRAVEMNFYHTCLLILHSLARSLDIMQELEHLHTPPPCSSYEASIPQDAGRSKSGDATRRFCFKTNVPLLFPHESQSDYYAVHDICRTVDFLLHPNYGHAGALFLIFPLRVAQVYSTILPFEREDTSLDITRSSSDQNVCHGRNQAATQSINAGQNGIDNKAKIDEHKSLSVWMRKIMRHVGDVYGFGIAYGYT</sequence>
<dbReference type="STRING" id="1229662.W3XI81"/>
<dbReference type="InterPro" id="IPR053178">
    <property type="entry name" value="Osmoadaptation_assoc"/>
</dbReference>
<evidence type="ECO:0000256" key="1">
    <source>
        <dbReference type="ARBA" id="ARBA00023242"/>
    </source>
</evidence>
<keyword evidence="1" id="KW-0539">Nucleus</keyword>
<dbReference type="Pfam" id="PF00172">
    <property type="entry name" value="Zn_clus"/>
    <property type="match status" value="1"/>
</dbReference>
<protein>
    <recommendedName>
        <fullName evidence="2">Zn(2)-C6 fungal-type domain-containing protein</fullName>
    </recommendedName>
</protein>
<dbReference type="PROSITE" id="PS50048">
    <property type="entry name" value="ZN2_CY6_FUNGAL_2"/>
    <property type="match status" value="1"/>
</dbReference>
<dbReference type="eggNOG" id="ENOG502SREK">
    <property type="taxonomic scope" value="Eukaryota"/>
</dbReference>
<proteinExistence type="predicted"/>
<evidence type="ECO:0000259" key="2">
    <source>
        <dbReference type="PROSITE" id="PS50048"/>
    </source>
</evidence>
<dbReference type="OrthoDB" id="3525185at2759"/>
<dbReference type="InterPro" id="IPR001138">
    <property type="entry name" value="Zn2Cys6_DnaBD"/>
</dbReference>
<dbReference type="Gene3D" id="4.10.240.10">
    <property type="entry name" value="Zn(2)-C6 fungal-type DNA-binding domain"/>
    <property type="match status" value="1"/>
</dbReference>
<dbReference type="SMART" id="SM00066">
    <property type="entry name" value="GAL4"/>
    <property type="match status" value="1"/>
</dbReference>
<dbReference type="InParanoid" id="W3XI81"/>
<dbReference type="GO" id="GO:0000981">
    <property type="term" value="F:DNA-binding transcription factor activity, RNA polymerase II-specific"/>
    <property type="evidence" value="ECO:0007669"/>
    <property type="project" value="InterPro"/>
</dbReference>
<dbReference type="GeneID" id="19268747"/>
<dbReference type="PANTHER" id="PTHR38111:SF2">
    <property type="entry name" value="FINGER DOMAIN PROTEIN, PUTATIVE (AFU_ORTHOLOGUE AFUA_1G01560)-RELATED"/>
    <property type="match status" value="1"/>
</dbReference>
<dbReference type="InterPro" id="IPR036864">
    <property type="entry name" value="Zn2-C6_fun-type_DNA-bd_sf"/>
</dbReference>
<dbReference type="OMA" id="RWEWELQ"/>
<dbReference type="RefSeq" id="XP_007830506.1">
    <property type="nucleotide sequence ID" value="XM_007832315.1"/>
</dbReference>